<protein>
    <submittedName>
        <fullName evidence="2">Uncharacterized protein</fullName>
    </submittedName>
</protein>
<comment type="caution">
    <text evidence="2">The sequence shown here is derived from an EMBL/GenBank/DDBJ whole genome shotgun (WGS) entry which is preliminary data.</text>
</comment>
<keyword evidence="1" id="KW-0732">Signal</keyword>
<accession>A0AAP0RB92</accession>
<name>A0AAP0RB92_LIQFO</name>
<gene>
    <name evidence="2" type="ORF">L1049_019244</name>
</gene>
<organism evidence="2 3">
    <name type="scientific">Liquidambar formosana</name>
    <name type="common">Formosan gum</name>
    <dbReference type="NCBI Taxonomy" id="63359"/>
    <lineage>
        <taxon>Eukaryota</taxon>
        <taxon>Viridiplantae</taxon>
        <taxon>Streptophyta</taxon>
        <taxon>Embryophyta</taxon>
        <taxon>Tracheophyta</taxon>
        <taxon>Spermatophyta</taxon>
        <taxon>Magnoliopsida</taxon>
        <taxon>eudicotyledons</taxon>
        <taxon>Gunneridae</taxon>
        <taxon>Pentapetalae</taxon>
        <taxon>Saxifragales</taxon>
        <taxon>Altingiaceae</taxon>
        <taxon>Liquidambar</taxon>
    </lineage>
</organism>
<evidence type="ECO:0000313" key="3">
    <source>
        <dbReference type="Proteomes" id="UP001415857"/>
    </source>
</evidence>
<evidence type="ECO:0000256" key="1">
    <source>
        <dbReference type="SAM" id="SignalP"/>
    </source>
</evidence>
<dbReference type="Proteomes" id="UP001415857">
    <property type="component" value="Unassembled WGS sequence"/>
</dbReference>
<proteinExistence type="predicted"/>
<feature type="signal peptide" evidence="1">
    <location>
        <begin position="1"/>
        <end position="18"/>
    </location>
</feature>
<feature type="chain" id="PRO_5042830425" evidence="1">
    <location>
        <begin position="19"/>
        <end position="130"/>
    </location>
</feature>
<keyword evidence="3" id="KW-1185">Reference proteome</keyword>
<dbReference type="EMBL" id="JBBPBK010000012">
    <property type="protein sequence ID" value="KAK9274429.1"/>
    <property type="molecule type" value="Genomic_DNA"/>
</dbReference>
<dbReference type="AlphaFoldDB" id="A0AAP0RB92"/>
<reference evidence="2 3" key="1">
    <citation type="journal article" date="2024" name="Plant J.">
        <title>Genome sequences and population genomics reveal climatic adaptation and genomic divergence between two closely related sweetgum species.</title>
        <authorList>
            <person name="Xu W.Q."/>
            <person name="Ren C.Q."/>
            <person name="Zhang X.Y."/>
            <person name="Comes H.P."/>
            <person name="Liu X.H."/>
            <person name="Li Y.G."/>
            <person name="Kettle C.J."/>
            <person name="Jalonen R."/>
            <person name="Gaisberger H."/>
            <person name="Ma Y.Z."/>
            <person name="Qiu Y.X."/>
        </authorList>
    </citation>
    <scope>NUCLEOTIDE SEQUENCE [LARGE SCALE GENOMIC DNA]</scope>
    <source>
        <strain evidence="2">Hangzhou</strain>
    </source>
</reference>
<sequence length="130" mass="14935">MLLFFFFWSCYVLGPLEMNAITDEPIKPKSETPPLGFAISDLTRQILTSTLTMASFRSSLGAEHRSEIVNHGRGFVIGGFCIRRRRLQKGSNSDGGLILNVDGVTDEDEKKGGEWWRKMRFYMDLPWMRR</sequence>
<evidence type="ECO:0000313" key="2">
    <source>
        <dbReference type="EMBL" id="KAK9274429.1"/>
    </source>
</evidence>